<organism evidence="3 4">
    <name type="scientific">Streptomyces alboflavus</name>
    <dbReference type="NCBI Taxonomy" id="67267"/>
    <lineage>
        <taxon>Bacteria</taxon>
        <taxon>Bacillati</taxon>
        <taxon>Actinomycetota</taxon>
        <taxon>Actinomycetes</taxon>
        <taxon>Kitasatosporales</taxon>
        <taxon>Streptomycetaceae</taxon>
        <taxon>Streptomyces</taxon>
    </lineage>
</organism>
<feature type="compositionally biased region" description="Basic and acidic residues" evidence="1">
    <location>
        <begin position="137"/>
        <end position="148"/>
    </location>
</feature>
<evidence type="ECO:0000256" key="1">
    <source>
        <dbReference type="SAM" id="MobiDB-lite"/>
    </source>
</evidence>
<feature type="compositionally biased region" description="Pro residues" evidence="1">
    <location>
        <begin position="159"/>
        <end position="174"/>
    </location>
</feature>
<keyword evidence="2" id="KW-1133">Transmembrane helix</keyword>
<proteinExistence type="predicted"/>
<sequence length="426" mass="45743">MGIESDQLVFDYLSRVGDVAQQRQLPSGTRMRLVSGLRGEIDRRRAGAADSPAAIRRILDGLGTPDELVEAAADHPDDISAAIPEQRAEPQTSRLRRVVPRPRLRPSATDRPAATENPARPAPEPPAGERPSRPARPTKDRSAKDRPPRPTRPARRRPAAPPPTPRPEPRPAPPHLAGTDELGSTGADLEPDWWRVDSSPAAGRDTVHGFVGGVEIPEMLKRPSVNMGKRGPGATEAEDAEDEYDDEEVYEDEGEAADEAEPDEAVEAAPRSRLRRLLAPPAKAVPEEDTAEEDEPAPVAKGANAKAGLARALANPVPLLAAIALVVGAVIGNWFALAGGWVVAWFSRKLSPAERKVGVFVVPGLAIASGVAWLWGRSQGKWGEPIVKGHMNEAVADTWPWVVRGAAVASALFLVWRAQRQRPSAD</sequence>
<reference evidence="3 4" key="1">
    <citation type="submission" date="2017-05" db="EMBL/GenBank/DDBJ databases">
        <title>Streptomyces alboflavus Genome sequencing and assembly.</title>
        <authorList>
            <person name="Wang Y."/>
            <person name="Du B."/>
            <person name="Ding Y."/>
            <person name="Liu H."/>
            <person name="Hou Q."/>
            <person name="Liu K."/>
            <person name="Wang C."/>
            <person name="Yao L."/>
        </authorList>
    </citation>
    <scope>NUCLEOTIDE SEQUENCE [LARGE SCALE GENOMIC DNA]</scope>
    <source>
        <strain evidence="3 4">MDJK44</strain>
    </source>
</reference>
<feature type="transmembrane region" description="Helical" evidence="2">
    <location>
        <begin position="398"/>
        <end position="416"/>
    </location>
</feature>
<name>A0A1Z1WDG3_9ACTN</name>
<dbReference type="eggNOG" id="ENOG503425I">
    <property type="taxonomic scope" value="Bacteria"/>
</dbReference>
<gene>
    <name evidence="3" type="ORF">SMD44_03828</name>
</gene>
<evidence type="ECO:0000313" key="4">
    <source>
        <dbReference type="Proteomes" id="UP000195880"/>
    </source>
</evidence>
<dbReference type="OrthoDB" id="4350222at2"/>
<evidence type="ECO:0000313" key="3">
    <source>
        <dbReference type="EMBL" id="ARX84390.1"/>
    </source>
</evidence>
<keyword evidence="4" id="KW-1185">Reference proteome</keyword>
<dbReference type="AlphaFoldDB" id="A0A1Z1WDG3"/>
<dbReference type="Proteomes" id="UP000195880">
    <property type="component" value="Chromosome"/>
</dbReference>
<protein>
    <submittedName>
        <fullName evidence="3">Uncharacterized protein</fullName>
    </submittedName>
</protein>
<feature type="transmembrane region" description="Helical" evidence="2">
    <location>
        <begin position="357"/>
        <end position="375"/>
    </location>
</feature>
<feature type="compositionally biased region" description="Basic residues" evidence="1">
    <location>
        <begin position="94"/>
        <end position="104"/>
    </location>
</feature>
<keyword evidence="2" id="KW-0472">Membrane</keyword>
<dbReference type="EMBL" id="CP021748">
    <property type="protein sequence ID" value="ARX84390.1"/>
    <property type="molecule type" value="Genomic_DNA"/>
</dbReference>
<dbReference type="RefSeq" id="WP_087884653.1">
    <property type="nucleotide sequence ID" value="NZ_CP021748.1"/>
</dbReference>
<dbReference type="STRING" id="67267.GCA_000716675_08167"/>
<feature type="region of interest" description="Disordered" evidence="1">
    <location>
        <begin position="81"/>
        <end position="209"/>
    </location>
</feature>
<feature type="compositionally biased region" description="Acidic residues" evidence="1">
    <location>
        <begin position="287"/>
        <end position="296"/>
    </location>
</feature>
<feature type="compositionally biased region" description="Low complexity" evidence="1">
    <location>
        <begin position="267"/>
        <end position="284"/>
    </location>
</feature>
<feature type="compositionally biased region" description="Acidic residues" evidence="1">
    <location>
        <begin position="236"/>
        <end position="266"/>
    </location>
</feature>
<feature type="region of interest" description="Disordered" evidence="1">
    <location>
        <begin position="222"/>
        <end position="298"/>
    </location>
</feature>
<evidence type="ECO:0000256" key="2">
    <source>
        <dbReference type="SAM" id="Phobius"/>
    </source>
</evidence>
<feature type="transmembrane region" description="Helical" evidence="2">
    <location>
        <begin position="319"/>
        <end position="345"/>
    </location>
</feature>
<accession>A0A1Z1WDG3</accession>
<dbReference type="KEGG" id="salf:SMD44_03828"/>
<keyword evidence="2" id="KW-0812">Transmembrane</keyword>